<reference evidence="2" key="1">
    <citation type="thesis" date="2020" institute="ProQuest LLC" country="789 East Eisenhower Parkway, Ann Arbor, MI, USA">
        <title>Comparative Genomics and Chromosome Evolution.</title>
        <authorList>
            <person name="Mudd A.B."/>
        </authorList>
    </citation>
    <scope>NUCLEOTIDE SEQUENCE</scope>
    <source>
        <strain evidence="2">237g6f4</strain>
        <tissue evidence="2">Blood</tissue>
    </source>
</reference>
<dbReference type="EMBL" id="WNYA01000002">
    <property type="protein sequence ID" value="KAG8589194.1"/>
    <property type="molecule type" value="Genomic_DNA"/>
</dbReference>
<dbReference type="Proteomes" id="UP000824782">
    <property type="component" value="Unassembled WGS sequence"/>
</dbReference>
<evidence type="ECO:0000313" key="2">
    <source>
        <dbReference type="EMBL" id="KAG8589194.1"/>
    </source>
</evidence>
<feature type="transmembrane region" description="Helical" evidence="1">
    <location>
        <begin position="12"/>
        <end position="31"/>
    </location>
</feature>
<organism evidence="2 3">
    <name type="scientific">Engystomops pustulosus</name>
    <name type="common">Tungara frog</name>
    <name type="synonym">Physalaemus pustulosus</name>
    <dbReference type="NCBI Taxonomy" id="76066"/>
    <lineage>
        <taxon>Eukaryota</taxon>
        <taxon>Metazoa</taxon>
        <taxon>Chordata</taxon>
        <taxon>Craniata</taxon>
        <taxon>Vertebrata</taxon>
        <taxon>Euteleostomi</taxon>
        <taxon>Amphibia</taxon>
        <taxon>Batrachia</taxon>
        <taxon>Anura</taxon>
        <taxon>Neobatrachia</taxon>
        <taxon>Hyloidea</taxon>
        <taxon>Leptodactylidae</taxon>
        <taxon>Leiuperinae</taxon>
        <taxon>Engystomops</taxon>
    </lineage>
</organism>
<protein>
    <submittedName>
        <fullName evidence="2">Uncharacterized protein</fullName>
    </submittedName>
</protein>
<keyword evidence="3" id="KW-1185">Reference proteome</keyword>
<sequence length="98" mass="11475">MELFVIIDFHKPTLLIIFIQIYLYSLYLYLLCMVFGSSYSRVNTAPYHGVLPSGACTLELCKYRVGLYLRRPLTRMNIIGKHIAEVTIDIFITKYYKI</sequence>
<evidence type="ECO:0000313" key="3">
    <source>
        <dbReference type="Proteomes" id="UP000824782"/>
    </source>
</evidence>
<keyword evidence="1" id="KW-0472">Membrane</keyword>
<keyword evidence="1" id="KW-1133">Transmembrane helix</keyword>
<gene>
    <name evidence="2" type="ORF">GDO81_006295</name>
</gene>
<evidence type="ECO:0000256" key="1">
    <source>
        <dbReference type="SAM" id="Phobius"/>
    </source>
</evidence>
<proteinExistence type="predicted"/>
<name>A0AAV7CVR3_ENGPU</name>
<accession>A0AAV7CVR3</accession>
<comment type="caution">
    <text evidence="2">The sequence shown here is derived from an EMBL/GenBank/DDBJ whole genome shotgun (WGS) entry which is preliminary data.</text>
</comment>
<keyword evidence="1" id="KW-0812">Transmembrane</keyword>
<dbReference type="AlphaFoldDB" id="A0AAV7CVR3"/>